<dbReference type="EMBL" id="CP011058">
    <property type="protein sequence ID" value="AJY76167.1"/>
    <property type="molecule type" value="Genomic_DNA"/>
</dbReference>
<dbReference type="STRING" id="1126833.VN24_18385"/>
<reference evidence="3 4" key="1">
    <citation type="journal article" date="2015" name="J. Biotechnol.">
        <title>Complete genome sequence of Paenibacillus beijingensis 7188(T) (=DSM 24997(T)), a novel rhizobacterium from jujube garden soil.</title>
        <authorList>
            <person name="Kwak Y."/>
            <person name="Shin J.H."/>
        </authorList>
    </citation>
    <scope>NUCLEOTIDE SEQUENCE [LARGE SCALE GENOMIC DNA]</scope>
    <source>
        <strain evidence="3 4">DSM 24997</strain>
    </source>
</reference>
<evidence type="ECO:0000259" key="2">
    <source>
        <dbReference type="Pfam" id="PF24755"/>
    </source>
</evidence>
<evidence type="ECO:0000259" key="1">
    <source>
        <dbReference type="Pfam" id="PF04293"/>
    </source>
</evidence>
<keyword evidence="4" id="KW-1185">Reference proteome</keyword>
<dbReference type="KEGG" id="pbj:VN24_18385"/>
<protein>
    <submittedName>
        <fullName evidence="3">Stage V sporulation protein R</fullName>
    </submittedName>
</protein>
<dbReference type="PATRIC" id="fig|1126833.4.peg.4047"/>
<evidence type="ECO:0000313" key="3">
    <source>
        <dbReference type="EMBL" id="AJY76167.1"/>
    </source>
</evidence>
<dbReference type="InterPro" id="IPR056174">
    <property type="entry name" value="SpoVR_N"/>
</dbReference>
<dbReference type="Pfam" id="PF24755">
    <property type="entry name" value="SpoVR_C"/>
    <property type="match status" value="1"/>
</dbReference>
<dbReference type="OrthoDB" id="9784270at2"/>
<dbReference type="Pfam" id="PF04293">
    <property type="entry name" value="SpoVR"/>
    <property type="match status" value="2"/>
</dbReference>
<dbReference type="Proteomes" id="UP000032633">
    <property type="component" value="Chromosome"/>
</dbReference>
<dbReference type="RefSeq" id="WP_045671595.1">
    <property type="nucleotide sequence ID" value="NZ_CP011058.1"/>
</dbReference>
<dbReference type="PANTHER" id="PTHR30029:SF2">
    <property type="entry name" value="STAGE V SPORULATION PROTEIN R"/>
    <property type="match status" value="1"/>
</dbReference>
<dbReference type="PANTHER" id="PTHR30029">
    <property type="entry name" value="STAGE V SPORULATION PROTEIN R"/>
    <property type="match status" value="1"/>
</dbReference>
<evidence type="ECO:0000313" key="4">
    <source>
        <dbReference type="Proteomes" id="UP000032633"/>
    </source>
</evidence>
<sequence length="416" mass="48394">MNQADYEQLEQSIGRLTEMAAAEGLDFFPMRYEVCPSEVLYSIGAYGMPTRFAHWSFGKAYQRMKAEYDFGLSRIYELVINSNPCYAFLLDRNTLLQNKLIVAHVLGHSDFFKNNAMFAATDRKMVDRMAVFASRMRAFEQEYGADEVEYVLDASLSIQEHVDPQIRSGRKDGFGEKEGGTKDVVGFIAGNSRKLKDWQREILYMLREEMLYFWPQMETKILNEGWATFWHLRLIRQLELNDSEIVEFAKMNAGVVQPGSGSLNPYYLGLRMLEYIERREGTEALFDIREMESDVSFLRNYLSKALVEEMDLFLYGRDGDVYRVTDKDVATVRDTLIRQRSNGGYPYITAIDDDYGGRGELLLLHRYEGLELDRKYVDRTLPMVHRLWGRPVHLKTCNKDNRELRYSFDGSQMQAV</sequence>
<feature type="domain" description="SpoVR protein-like N-terminal" evidence="1">
    <location>
        <begin position="181"/>
        <end position="343"/>
    </location>
</feature>
<reference evidence="4" key="2">
    <citation type="submission" date="2015-03" db="EMBL/GenBank/DDBJ databases">
        <title>Genome sequence of Paenibacillus beijingensis strain DSM 24997T.</title>
        <authorList>
            <person name="Kwak Y."/>
            <person name="Shin J.-H."/>
        </authorList>
    </citation>
    <scope>NUCLEOTIDE SEQUENCE [LARGE SCALE GENOMIC DNA]</scope>
    <source>
        <strain evidence="4">DSM 24997</strain>
    </source>
</reference>
<proteinExistence type="predicted"/>
<feature type="domain" description="SpoVR-like C-terminal" evidence="2">
    <location>
        <begin position="346"/>
        <end position="398"/>
    </location>
</feature>
<gene>
    <name evidence="3" type="ORF">VN24_18385</name>
</gene>
<feature type="domain" description="SpoVR protein-like N-terminal" evidence="1">
    <location>
        <begin position="5"/>
        <end position="170"/>
    </location>
</feature>
<organism evidence="3 4">
    <name type="scientific">Paenibacillus beijingensis</name>
    <dbReference type="NCBI Taxonomy" id="1126833"/>
    <lineage>
        <taxon>Bacteria</taxon>
        <taxon>Bacillati</taxon>
        <taxon>Bacillota</taxon>
        <taxon>Bacilli</taxon>
        <taxon>Bacillales</taxon>
        <taxon>Paenibacillaceae</taxon>
        <taxon>Paenibacillus</taxon>
    </lineage>
</organism>
<dbReference type="InterPro" id="IPR057008">
    <property type="entry name" value="SpoVR-like_C"/>
</dbReference>
<dbReference type="InterPro" id="IPR007390">
    <property type="entry name" value="Spore_V_R"/>
</dbReference>
<name>A0A0D5NMG5_9BACL</name>
<accession>A0A0D5NMG5</accession>
<dbReference type="HOGENOM" id="CLU_010179_1_0_9"/>
<dbReference type="AlphaFoldDB" id="A0A0D5NMG5"/>